<dbReference type="OrthoDB" id="5948587at2759"/>
<dbReference type="HOGENOM" id="CLU_883569_0_0_1"/>
<keyword evidence="1" id="KW-0812">Transmembrane</keyword>
<dbReference type="InParanoid" id="B3MY46"/>
<dbReference type="STRING" id="7217.B3MY46"/>
<gene>
    <name evidence="2" type="primary">Dana\GF19973</name>
    <name evidence="2" type="synonym">dana_GLEANR_22378</name>
    <name evidence="2" type="ORF">GF19973</name>
</gene>
<dbReference type="Gene3D" id="2.60.120.970">
    <property type="match status" value="1"/>
</dbReference>
<evidence type="ECO:0000313" key="3">
    <source>
        <dbReference type="Proteomes" id="UP000007801"/>
    </source>
</evidence>
<dbReference type="eggNOG" id="KOG3900">
    <property type="taxonomic scope" value="Eukaryota"/>
</dbReference>
<proteinExistence type="predicted"/>
<dbReference type="FunCoup" id="B3MY46">
    <property type="interactions" value="81"/>
</dbReference>
<reference evidence="2 3" key="1">
    <citation type="journal article" date="2007" name="Nature">
        <title>Evolution of genes and genomes on the Drosophila phylogeny.</title>
        <authorList>
            <consortium name="Drosophila 12 Genomes Consortium"/>
            <person name="Clark A.G."/>
            <person name="Eisen M.B."/>
            <person name="Smith D.R."/>
            <person name="Bergman C.M."/>
            <person name="Oliver B."/>
            <person name="Markow T.A."/>
            <person name="Kaufman T.C."/>
            <person name="Kellis M."/>
            <person name="Gelbart W."/>
            <person name="Iyer V.N."/>
            <person name="Pollard D.A."/>
            <person name="Sackton T.B."/>
            <person name="Larracuente A.M."/>
            <person name="Singh N.D."/>
            <person name="Abad J.P."/>
            <person name="Abt D.N."/>
            <person name="Adryan B."/>
            <person name="Aguade M."/>
            <person name="Akashi H."/>
            <person name="Anderson W.W."/>
            <person name="Aquadro C.F."/>
            <person name="Ardell D.H."/>
            <person name="Arguello R."/>
            <person name="Artieri C.G."/>
            <person name="Barbash D.A."/>
            <person name="Barker D."/>
            <person name="Barsanti P."/>
            <person name="Batterham P."/>
            <person name="Batzoglou S."/>
            <person name="Begun D."/>
            <person name="Bhutkar A."/>
            <person name="Blanco E."/>
            <person name="Bosak S.A."/>
            <person name="Bradley R.K."/>
            <person name="Brand A.D."/>
            <person name="Brent M.R."/>
            <person name="Brooks A.N."/>
            <person name="Brown R.H."/>
            <person name="Butlin R.K."/>
            <person name="Caggese C."/>
            <person name="Calvi B.R."/>
            <person name="Bernardo de Carvalho A."/>
            <person name="Caspi A."/>
            <person name="Castrezana S."/>
            <person name="Celniker S.E."/>
            <person name="Chang J.L."/>
            <person name="Chapple C."/>
            <person name="Chatterji S."/>
            <person name="Chinwalla A."/>
            <person name="Civetta A."/>
            <person name="Clifton S.W."/>
            <person name="Comeron J.M."/>
            <person name="Costello J.C."/>
            <person name="Coyne J.A."/>
            <person name="Daub J."/>
            <person name="David R.G."/>
            <person name="Delcher A.L."/>
            <person name="Delehaunty K."/>
            <person name="Do C.B."/>
            <person name="Ebling H."/>
            <person name="Edwards K."/>
            <person name="Eickbush T."/>
            <person name="Evans J.D."/>
            <person name="Filipski A."/>
            <person name="Findeiss S."/>
            <person name="Freyhult E."/>
            <person name="Fulton L."/>
            <person name="Fulton R."/>
            <person name="Garcia A.C."/>
            <person name="Gardiner A."/>
            <person name="Garfield D.A."/>
            <person name="Garvin B.E."/>
            <person name="Gibson G."/>
            <person name="Gilbert D."/>
            <person name="Gnerre S."/>
            <person name="Godfrey J."/>
            <person name="Good R."/>
            <person name="Gotea V."/>
            <person name="Gravely B."/>
            <person name="Greenberg A.J."/>
            <person name="Griffiths-Jones S."/>
            <person name="Gross S."/>
            <person name="Guigo R."/>
            <person name="Gustafson E.A."/>
            <person name="Haerty W."/>
            <person name="Hahn M.W."/>
            <person name="Halligan D.L."/>
            <person name="Halpern A.L."/>
            <person name="Halter G.M."/>
            <person name="Han M.V."/>
            <person name="Heger A."/>
            <person name="Hillier L."/>
            <person name="Hinrichs A.S."/>
            <person name="Holmes I."/>
            <person name="Hoskins R.A."/>
            <person name="Hubisz M.J."/>
            <person name="Hultmark D."/>
            <person name="Huntley M.A."/>
            <person name="Jaffe D.B."/>
            <person name="Jagadeeshan S."/>
            <person name="Jeck W.R."/>
            <person name="Johnson J."/>
            <person name="Jones C.D."/>
            <person name="Jordan W.C."/>
            <person name="Karpen G.H."/>
            <person name="Kataoka E."/>
            <person name="Keightley P.D."/>
            <person name="Kheradpour P."/>
            <person name="Kirkness E.F."/>
            <person name="Koerich L.B."/>
            <person name="Kristiansen K."/>
            <person name="Kudrna D."/>
            <person name="Kulathinal R.J."/>
            <person name="Kumar S."/>
            <person name="Kwok R."/>
            <person name="Lander E."/>
            <person name="Langley C.H."/>
            <person name="Lapoint R."/>
            <person name="Lazzaro B.P."/>
            <person name="Lee S.J."/>
            <person name="Levesque L."/>
            <person name="Li R."/>
            <person name="Lin C.F."/>
            <person name="Lin M.F."/>
            <person name="Lindblad-Toh K."/>
            <person name="Llopart A."/>
            <person name="Long M."/>
            <person name="Low L."/>
            <person name="Lozovsky E."/>
            <person name="Lu J."/>
            <person name="Luo M."/>
            <person name="Machado C.A."/>
            <person name="Makalowski W."/>
            <person name="Marzo M."/>
            <person name="Matsuda M."/>
            <person name="Matzkin L."/>
            <person name="McAllister B."/>
            <person name="McBride C.S."/>
            <person name="McKernan B."/>
            <person name="McKernan K."/>
            <person name="Mendez-Lago M."/>
            <person name="Minx P."/>
            <person name="Mollenhauer M.U."/>
            <person name="Montooth K."/>
            <person name="Mount S.M."/>
            <person name="Mu X."/>
            <person name="Myers E."/>
            <person name="Negre B."/>
            <person name="Newfeld S."/>
            <person name="Nielsen R."/>
            <person name="Noor M.A."/>
            <person name="O'Grady P."/>
            <person name="Pachter L."/>
            <person name="Papaceit M."/>
            <person name="Parisi M.J."/>
            <person name="Parisi M."/>
            <person name="Parts L."/>
            <person name="Pedersen J.S."/>
            <person name="Pesole G."/>
            <person name="Phillippy A.M."/>
            <person name="Ponting C.P."/>
            <person name="Pop M."/>
            <person name="Porcelli D."/>
            <person name="Powell J.R."/>
            <person name="Prohaska S."/>
            <person name="Pruitt K."/>
            <person name="Puig M."/>
            <person name="Quesneville H."/>
            <person name="Ram K.R."/>
            <person name="Rand D."/>
            <person name="Rasmussen M.D."/>
            <person name="Reed L.K."/>
            <person name="Reenan R."/>
            <person name="Reily A."/>
            <person name="Remington K.A."/>
            <person name="Rieger T.T."/>
            <person name="Ritchie M.G."/>
            <person name="Robin C."/>
            <person name="Rogers Y.H."/>
            <person name="Rohde C."/>
            <person name="Rozas J."/>
            <person name="Rubenfield M.J."/>
            <person name="Ruiz A."/>
            <person name="Russo S."/>
            <person name="Salzberg S.L."/>
            <person name="Sanchez-Gracia A."/>
            <person name="Saranga D.J."/>
            <person name="Sato H."/>
            <person name="Schaeffer S.W."/>
            <person name="Schatz M.C."/>
            <person name="Schlenke T."/>
            <person name="Schwartz R."/>
            <person name="Segarra C."/>
            <person name="Singh R.S."/>
            <person name="Sirot L."/>
            <person name="Sirota M."/>
            <person name="Sisneros N.B."/>
            <person name="Smith C.D."/>
            <person name="Smith T.F."/>
            <person name="Spieth J."/>
            <person name="Stage D.E."/>
            <person name="Stark A."/>
            <person name="Stephan W."/>
            <person name="Strausberg R.L."/>
            <person name="Strempel S."/>
            <person name="Sturgill D."/>
            <person name="Sutton G."/>
            <person name="Sutton G.G."/>
            <person name="Tao W."/>
            <person name="Teichmann S."/>
            <person name="Tobari Y.N."/>
            <person name="Tomimura Y."/>
            <person name="Tsolas J.M."/>
            <person name="Valente V.L."/>
            <person name="Venter E."/>
            <person name="Venter J.C."/>
            <person name="Vicario S."/>
            <person name="Vieira F.G."/>
            <person name="Vilella A.J."/>
            <person name="Villasante A."/>
            <person name="Walenz B."/>
            <person name="Wang J."/>
            <person name="Wasserman M."/>
            <person name="Watts T."/>
            <person name="Wilson D."/>
            <person name="Wilson R.K."/>
            <person name="Wing R.A."/>
            <person name="Wolfner M.F."/>
            <person name="Wong A."/>
            <person name="Wong G.K."/>
            <person name="Wu C.I."/>
            <person name="Wu G."/>
            <person name="Yamamoto D."/>
            <person name="Yang H.P."/>
            <person name="Yang S.P."/>
            <person name="Yorke J.A."/>
            <person name="Yoshida K."/>
            <person name="Zdobnov E."/>
            <person name="Zhang P."/>
            <person name="Zhang Y."/>
            <person name="Zimin A.V."/>
            <person name="Baldwin J."/>
            <person name="Abdouelleil A."/>
            <person name="Abdulkadir J."/>
            <person name="Abebe A."/>
            <person name="Abera B."/>
            <person name="Abreu J."/>
            <person name="Acer S.C."/>
            <person name="Aftuck L."/>
            <person name="Alexander A."/>
            <person name="An P."/>
            <person name="Anderson E."/>
            <person name="Anderson S."/>
            <person name="Arachi H."/>
            <person name="Azer M."/>
            <person name="Bachantsang P."/>
            <person name="Barry A."/>
            <person name="Bayul T."/>
            <person name="Berlin A."/>
            <person name="Bessette D."/>
            <person name="Bloom T."/>
            <person name="Blye J."/>
            <person name="Boguslavskiy L."/>
            <person name="Bonnet C."/>
            <person name="Boukhgalter B."/>
            <person name="Bourzgui I."/>
            <person name="Brown A."/>
            <person name="Cahill P."/>
            <person name="Channer S."/>
            <person name="Cheshatsang Y."/>
            <person name="Chuda L."/>
            <person name="Citroen M."/>
            <person name="Collymore A."/>
            <person name="Cooke P."/>
            <person name="Costello M."/>
            <person name="D'Aco K."/>
            <person name="Daza R."/>
            <person name="De Haan G."/>
            <person name="DeGray S."/>
            <person name="DeMaso C."/>
            <person name="Dhargay N."/>
            <person name="Dooley K."/>
            <person name="Dooley E."/>
            <person name="Doricent M."/>
            <person name="Dorje P."/>
            <person name="Dorjee K."/>
            <person name="Dupes A."/>
            <person name="Elong R."/>
            <person name="Falk J."/>
            <person name="Farina A."/>
            <person name="Faro S."/>
            <person name="Ferguson D."/>
            <person name="Fisher S."/>
            <person name="Foley C.D."/>
            <person name="Franke A."/>
            <person name="Friedrich D."/>
            <person name="Gadbois L."/>
            <person name="Gearin G."/>
            <person name="Gearin C.R."/>
            <person name="Giannoukos G."/>
            <person name="Goode T."/>
            <person name="Graham J."/>
            <person name="Grandbois E."/>
            <person name="Grewal S."/>
            <person name="Gyaltsen K."/>
            <person name="Hafez N."/>
            <person name="Hagos B."/>
            <person name="Hall J."/>
            <person name="Henson C."/>
            <person name="Hollinger A."/>
            <person name="Honan T."/>
            <person name="Huard M.D."/>
            <person name="Hughes L."/>
            <person name="Hurhula B."/>
            <person name="Husby M.E."/>
            <person name="Kamat A."/>
            <person name="Kanga B."/>
            <person name="Kashin S."/>
            <person name="Khazanovich D."/>
            <person name="Kisner P."/>
            <person name="Lance K."/>
            <person name="Lara M."/>
            <person name="Lee W."/>
            <person name="Lennon N."/>
            <person name="Letendre F."/>
            <person name="LeVine R."/>
            <person name="Lipovsky A."/>
            <person name="Liu X."/>
            <person name="Liu J."/>
            <person name="Liu S."/>
            <person name="Lokyitsang T."/>
            <person name="Lokyitsang Y."/>
            <person name="Lubonja R."/>
            <person name="Lui A."/>
            <person name="MacDonald P."/>
            <person name="Magnisalis V."/>
            <person name="Maru K."/>
            <person name="Matthews C."/>
            <person name="McCusker W."/>
            <person name="McDonough S."/>
            <person name="Mehta T."/>
            <person name="Meldrim J."/>
            <person name="Meneus L."/>
            <person name="Mihai O."/>
            <person name="Mihalev A."/>
            <person name="Mihova T."/>
            <person name="Mittelman R."/>
            <person name="Mlenga V."/>
            <person name="Montmayeur A."/>
            <person name="Mulrain L."/>
            <person name="Navidi A."/>
            <person name="Naylor J."/>
            <person name="Negash T."/>
            <person name="Nguyen T."/>
            <person name="Nguyen N."/>
            <person name="Nicol R."/>
            <person name="Norbu C."/>
            <person name="Norbu N."/>
            <person name="Novod N."/>
            <person name="O'Neill B."/>
            <person name="Osman S."/>
            <person name="Markiewicz E."/>
            <person name="Oyono O.L."/>
            <person name="Patti C."/>
            <person name="Phunkhang P."/>
            <person name="Pierre F."/>
            <person name="Priest M."/>
            <person name="Raghuraman S."/>
            <person name="Rege F."/>
            <person name="Reyes R."/>
            <person name="Rise C."/>
            <person name="Rogov P."/>
            <person name="Ross K."/>
            <person name="Ryan E."/>
            <person name="Settipalli S."/>
            <person name="Shea T."/>
            <person name="Sherpa N."/>
            <person name="Shi L."/>
            <person name="Shih D."/>
            <person name="Sparrow T."/>
            <person name="Spaulding J."/>
            <person name="Stalker J."/>
            <person name="Stange-Thomann N."/>
            <person name="Stavropoulos S."/>
            <person name="Stone C."/>
            <person name="Strader C."/>
            <person name="Tesfaye S."/>
            <person name="Thomson T."/>
            <person name="Thoulutsang Y."/>
            <person name="Thoulutsang D."/>
            <person name="Topham K."/>
            <person name="Topping I."/>
            <person name="Tsamla T."/>
            <person name="Vassiliev H."/>
            <person name="Vo A."/>
            <person name="Wangchuk T."/>
            <person name="Wangdi T."/>
            <person name="Weiand M."/>
            <person name="Wilkinson J."/>
            <person name="Wilson A."/>
            <person name="Yadav S."/>
            <person name="Young G."/>
            <person name="Yu Q."/>
            <person name="Zembek L."/>
            <person name="Zhong D."/>
            <person name="Zimmer A."/>
            <person name="Zwirko Z."/>
            <person name="Jaffe D.B."/>
            <person name="Alvarez P."/>
            <person name="Brockman W."/>
            <person name="Butler J."/>
            <person name="Chin C."/>
            <person name="Gnerre S."/>
            <person name="Grabherr M."/>
            <person name="Kleber M."/>
            <person name="Mauceli E."/>
            <person name="MacCallum I."/>
        </authorList>
    </citation>
    <scope>NUCLEOTIDE SEQUENCE [LARGE SCALE GENOMIC DNA]</scope>
    <source>
        <strain evidence="3">Tucson 14024-0371.13</strain>
    </source>
</reference>
<name>B3MY46_DROAN</name>
<keyword evidence="1" id="KW-1133">Transmembrane helix</keyword>
<dbReference type="Proteomes" id="UP000007801">
    <property type="component" value="Unassembled WGS sequence"/>
</dbReference>
<sequence length="515" mass="60080">MSARKYSSWEKHRHEEQYLKYIAKLKFIPEEIKPKSIEEKLFEPNIARISLSPRPISNTLRIKDVKNWLFLATIILFVSAQFVYGQEDAESYKKFFNSSGRPEYNIFSSNFNANALPDPDRIDVNSNLNKIEVNEASLKRYSSFNSSKIDIFSNAQTVSMNRNILLNFDNMLQRQLREKARLDSLESIKMHILMRLNLKQLPNITKPIPVPQNIIDNFYKDYNVSSQNVISNHAFRNIKRNVSQLRGANIEDFKDNESTQMQGDSSNTVNEFPNIYKRESNEKNIKRKIPTNIKTDDYESVLSQISSIYIFPEQIHHHTRSNLKTEMLRFKIANDYSELSYATLHLYVRGWDWIYVQQPELIEEIKNQQNNEVIVSIHRAARRATNFTHKVKMFEFRQSIPLGQGEWANIDVKPLFGDDLSNKTQEIQISALKSWMKSLIVTTDTASQNPLYSKAMTDATKVFIAKELSLSPPRGRFRKYNTMYLFANENFLPRIGTEEINFPYTKKFCNPSISG</sequence>
<accession>B3MY46</accession>
<protein>
    <recommendedName>
        <fullName evidence="4">TGF-beta propeptide domain-containing protein</fullName>
    </recommendedName>
</protein>
<keyword evidence="1" id="KW-0472">Membrane</keyword>
<feature type="transmembrane region" description="Helical" evidence="1">
    <location>
        <begin position="67"/>
        <end position="84"/>
    </location>
</feature>
<dbReference type="EMBL" id="CH902631">
    <property type="protein sequence ID" value="EDV34078.2"/>
    <property type="molecule type" value="Genomic_DNA"/>
</dbReference>
<evidence type="ECO:0000313" key="2">
    <source>
        <dbReference type="EMBL" id="EDV34078.2"/>
    </source>
</evidence>
<evidence type="ECO:0008006" key="4">
    <source>
        <dbReference type="Google" id="ProtNLM"/>
    </source>
</evidence>
<organism evidence="2 3">
    <name type="scientific">Drosophila ananassae</name>
    <name type="common">Fruit fly</name>
    <dbReference type="NCBI Taxonomy" id="7217"/>
    <lineage>
        <taxon>Eukaryota</taxon>
        <taxon>Metazoa</taxon>
        <taxon>Ecdysozoa</taxon>
        <taxon>Arthropoda</taxon>
        <taxon>Hexapoda</taxon>
        <taxon>Insecta</taxon>
        <taxon>Pterygota</taxon>
        <taxon>Neoptera</taxon>
        <taxon>Endopterygota</taxon>
        <taxon>Diptera</taxon>
        <taxon>Brachycera</taxon>
        <taxon>Muscomorpha</taxon>
        <taxon>Ephydroidea</taxon>
        <taxon>Drosophilidae</taxon>
        <taxon>Drosophila</taxon>
        <taxon>Sophophora</taxon>
    </lineage>
</organism>
<keyword evidence="3" id="KW-1185">Reference proteome</keyword>
<dbReference type="AlphaFoldDB" id="B3MY46"/>
<evidence type="ECO:0000256" key="1">
    <source>
        <dbReference type="SAM" id="Phobius"/>
    </source>
</evidence>